<dbReference type="EMBL" id="JAEINI020000011">
    <property type="protein sequence ID" value="MCB5227881.1"/>
    <property type="molecule type" value="Genomic_DNA"/>
</dbReference>
<feature type="region of interest" description="Disordered" evidence="2">
    <location>
        <begin position="113"/>
        <end position="135"/>
    </location>
</feature>
<feature type="coiled-coil region" evidence="1">
    <location>
        <begin position="82"/>
        <end position="109"/>
    </location>
</feature>
<feature type="signal peptide" evidence="3">
    <location>
        <begin position="1"/>
        <end position="24"/>
    </location>
</feature>
<evidence type="ECO:0000256" key="2">
    <source>
        <dbReference type="SAM" id="MobiDB-lite"/>
    </source>
</evidence>
<protein>
    <submittedName>
        <fullName evidence="4">Uncharacterized protein</fullName>
    </submittedName>
</protein>
<evidence type="ECO:0000256" key="1">
    <source>
        <dbReference type="SAM" id="Coils"/>
    </source>
</evidence>
<comment type="caution">
    <text evidence="4">The sequence shown here is derived from an EMBL/GenBank/DDBJ whole genome shotgun (WGS) entry which is preliminary data.</text>
</comment>
<sequence length="175" mass="20310">MATTITKTLFAVSLLTLVQLPVLAHQASPVAIERVGHDVLVYTLRRAADELVRVARIDPVQQGYSRYYKVKHATPRIVAKQRQALQQLAHEHQRHLVSLERQLDRELAQLSDAYQHSHHKAKPKQKSKARQAYQRKVERAYDKFAHQVEVAHNQFDRQREQILLAKYSYQPHGRG</sequence>
<accession>A0ABS8C6B5</accession>
<dbReference type="RefSeq" id="WP_226751944.1">
    <property type="nucleotide sequence ID" value="NZ_JAEINI020000011.1"/>
</dbReference>
<feature type="compositionally biased region" description="Basic residues" evidence="2">
    <location>
        <begin position="116"/>
        <end position="129"/>
    </location>
</feature>
<gene>
    <name evidence="4" type="ORF">JAO78_013770</name>
</gene>
<evidence type="ECO:0000256" key="3">
    <source>
        <dbReference type="SAM" id="SignalP"/>
    </source>
</evidence>
<organism evidence="4 5">
    <name type="scientific">Alishewanella maricola</name>
    <dbReference type="NCBI Taxonomy" id="2795740"/>
    <lineage>
        <taxon>Bacteria</taxon>
        <taxon>Pseudomonadati</taxon>
        <taxon>Pseudomonadota</taxon>
        <taxon>Gammaproteobacteria</taxon>
        <taxon>Alteromonadales</taxon>
        <taxon>Alteromonadaceae</taxon>
        <taxon>Alishewanella</taxon>
    </lineage>
</organism>
<name>A0ABS8C6B5_9ALTE</name>
<proteinExistence type="predicted"/>
<evidence type="ECO:0000313" key="4">
    <source>
        <dbReference type="EMBL" id="MCB5227881.1"/>
    </source>
</evidence>
<keyword evidence="5" id="KW-1185">Reference proteome</keyword>
<keyword evidence="3" id="KW-0732">Signal</keyword>
<dbReference type="Proteomes" id="UP000633814">
    <property type="component" value="Unassembled WGS sequence"/>
</dbReference>
<reference evidence="4 5" key="1">
    <citation type="submission" date="2021-10" db="EMBL/GenBank/DDBJ databases">
        <title>Alishewanella koreense sp. nov. isolated from seawater of southwestern coast in South Korea and the proposal for the reclassification of Rheinheimera perlucida and Rheinheimera tuosuensis as Arsukibacterium perlucida and Arsukibacterium tuosuensis.</title>
        <authorList>
            <person name="Kim K.H."/>
            <person name="Ruan W."/>
            <person name="Kim K.R."/>
            <person name="Baek J.H."/>
            <person name="Jeon C.O."/>
        </authorList>
    </citation>
    <scope>NUCLEOTIDE SEQUENCE [LARGE SCALE GENOMIC DNA]</scope>
    <source>
        <strain evidence="4 5">16-MA</strain>
    </source>
</reference>
<evidence type="ECO:0000313" key="5">
    <source>
        <dbReference type="Proteomes" id="UP000633814"/>
    </source>
</evidence>
<feature type="chain" id="PRO_5045168675" evidence="3">
    <location>
        <begin position="25"/>
        <end position="175"/>
    </location>
</feature>
<keyword evidence="1" id="KW-0175">Coiled coil</keyword>